<keyword evidence="1" id="KW-0489">Methyltransferase</keyword>
<dbReference type="PANTHER" id="PTHR44068:SF6">
    <property type="entry name" value="SAM-DEPENDENT METHYLTRANSFERASE ERG6_SMT-TYPE DOMAIN-CONTAINING PROTEIN"/>
    <property type="match status" value="1"/>
</dbReference>
<name>A0ABX1FT04_9PSEU</name>
<dbReference type="Proteomes" id="UP001515943">
    <property type="component" value="Unassembled WGS sequence"/>
</dbReference>
<evidence type="ECO:0000313" key="1">
    <source>
        <dbReference type="EMBL" id="NKE62183.1"/>
    </source>
</evidence>
<protein>
    <submittedName>
        <fullName evidence="1">Methyltransferase domain-containing protein</fullName>
    </submittedName>
</protein>
<sequence>MPAAGVTPIKSVRSPRWSARIRRGRSGDEQWVFAYLSTSFAGIEGFRRTFILLWLTRAGRRPGGDTAWGIRRQARPFGRMWPLEPVWHDRARCRETLGRGGLMGTVEAQVRTYYDTAGPAYSQLMGPFWHHGDLESETAGLSPAEAAKALALKQIKAADLQPGGTALDFGSGVGGTTVYMASISGASFVGLSNNEWLSEQARQYCAEQGMSSQVSFLTAGDEDYKTLVAWPTDSLDMVSFFESVCHLPDKASFFRAVFRILKPGARLVGVDWLQRAFGEYQTDEQIAQWMRPVEEVISIPGHGTVDSYREMIEAAGFVVEIAEDLYPGVECWGSTPPDDGQGWGSYDGELSTVIHDGKRVLDAARAAGVFTVGRFVARKPE</sequence>
<proteinExistence type="predicted"/>
<keyword evidence="1" id="KW-0808">Transferase</keyword>
<evidence type="ECO:0000313" key="2">
    <source>
        <dbReference type="Proteomes" id="UP001515943"/>
    </source>
</evidence>
<accession>A0ABX1FT04</accession>
<comment type="caution">
    <text evidence="1">The sequence shown here is derived from an EMBL/GenBank/DDBJ whole genome shotgun (WGS) entry which is preliminary data.</text>
</comment>
<gene>
    <name evidence="1" type="ORF">FXN61_37750</name>
</gene>
<dbReference type="SUPFAM" id="SSF53335">
    <property type="entry name" value="S-adenosyl-L-methionine-dependent methyltransferases"/>
    <property type="match status" value="1"/>
</dbReference>
<dbReference type="InterPro" id="IPR029063">
    <property type="entry name" value="SAM-dependent_MTases_sf"/>
</dbReference>
<organism evidence="1 2">
    <name type="scientific">Lentzea indica</name>
    <dbReference type="NCBI Taxonomy" id="2604800"/>
    <lineage>
        <taxon>Bacteria</taxon>
        <taxon>Bacillati</taxon>
        <taxon>Actinomycetota</taxon>
        <taxon>Actinomycetes</taxon>
        <taxon>Pseudonocardiales</taxon>
        <taxon>Pseudonocardiaceae</taxon>
        <taxon>Lentzea</taxon>
    </lineage>
</organism>
<dbReference type="EMBL" id="VSRL01000228">
    <property type="protein sequence ID" value="NKE62183.1"/>
    <property type="molecule type" value="Genomic_DNA"/>
</dbReference>
<reference evidence="1 2" key="1">
    <citation type="submission" date="2019-08" db="EMBL/GenBank/DDBJ databases">
        <title>Lentzea from Indian Himalayas.</title>
        <authorList>
            <person name="Mandal S."/>
            <person name="Mallick Gupta A."/>
            <person name="Maiti P.K."/>
            <person name="Sarkar J."/>
            <person name="Mandal S."/>
        </authorList>
    </citation>
    <scope>NUCLEOTIDE SEQUENCE [LARGE SCALE GENOMIC DNA]</scope>
    <source>
        <strain evidence="1 2">PSKA42</strain>
    </source>
</reference>
<keyword evidence="2" id="KW-1185">Reference proteome</keyword>
<dbReference type="Gene3D" id="3.40.50.150">
    <property type="entry name" value="Vaccinia Virus protein VP39"/>
    <property type="match status" value="1"/>
</dbReference>
<dbReference type="GO" id="GO:0008168">
    <property type="term" value="F:methyltransferase activity"/>
    <property type="evidence" value="ECO:0007669"/>
    <property type="project" value="UniProtKB-KW"/>
</dbReference>
<dbReference type="CDD" id="cd02440">
    <property type="entry name" value="AdoMet_MTases"/>
    <property type="match status" value="1"/>
</dbReference>
<dbReference type="PANTHER" id="PTHR44068">
    <property type="entry name" value="ZGC:194242"/>
    <property type="match status" value="1"/>
</dbReference>
<dbReference type="Pfam" id="PF13489">
    <property type="entry name" value="Methyltransf_23"/>
    <property type="match status" value="1"/>
</dbReference>
<dbReference type="GO" id="GO:0032259">
    <property type="term" value="P:methylation"/>
    <property type="evidence" value="ECO:0007669"/>
    <property type="project" value="UniProtKB-KW"/>
</dbReference>
<dbReference type="InterPro" id="IPR050447">
    <property type="entry name" value="Erg6_SMT_methyltransf"/>
</dbReference>